<dbReference type="AlphaFoldDB" id="A0A1F5S4A0"/>
<organism evidence="2 3">
    <name type="scientific">Candidatus Falkowbacteria bacterium RIFOXYA2_FULL_38_12</name>
    <dbReference type="NCBI Taxonomy" id="1797993"/>
    <lineage>
        <taxon>Bacteria</taxon>
        <taxon>Candidatus Falkowiibacteriota</taxon>
    </lineage>
</organism>
<evidence type="ECO:0000256" key="1">
    <source>
        <dbReference type="SAM" id="Phobius"/>
    </source>
</evidence>
<evidence type="ECO:0000313" key="2">
    <source>
        <dbReference type="EMBL" id="OGF21111.1"/>
    </source>
</evidence>
<keyword evidence="1" id="KW-0812">Transmembrane</keyword>
<dbReference type="EMBL" id="MFGA01000015">
    <property type="protein sequence ID" value="OGF21111.1"/>
    <property type="molecule type" value="Genomic_DNA"/>
</dbReference>
<proteinExistence type="predicted"/>
<feature type="transmembrane region" description="Helical" evidence="1">
    <location>
        <begin position="131"/>
        <end position="150"/>
    </location>
</feature>
<evidence type="ECO:0000313" key="3">
    <source>
        <dbReference type="Proteomes" id="UP000177407"/>
    </source>
</evidence>
<keyword evidence="1" id="KW-1133">Transmembrane helix</keyword>
<sequence length="236" mass="26975">MKKGGKNNKKEIKEVKIPIRIVAEKKKVEVPEKEIAKKNKVVKLSAPLRIVKDKDNLPVLDGAKFYKEKVKKIELKKVVEDKPELKNYFPKVEPEKSKEVPKKEDKVFKKEKRIKVGLNIATISQKKREKILIASVVGIVSVICIGWVAFAKSNFSHSANQESKIGFSEESGIKDGFQDLKDKLQEFTAGMKERKEEPKIEEVATENNNPESEIIDKLKEKVLLEEVKNKLEDKIL</sequence>
<name>A0A1F5S4A0_9BACT</name>
<dbReference type="Proteomes" id="UP000177407">
    <property type="component" value="Unassembled WGS sequence"/>
</dbReference>
<gene>
    <name evidence="2" type="ORF">A2257_00240</name>
</gene>
<protein>
    <submittedName>
        <fullName evidence="2">Uncharacterized protein</fullName>
    </submittedName>
</protein>
<keyword evidence="1" id="KW-0472">Membrane</keyword>
<reference evidence="2 3" key="1">
    <citation type="journal article" date="2016" name="Nat. Commun.">
        <title>Thousands of microbial genomes shed light on interconnected biogeochemical processes in an aquifer system.</title>
        <authorList>
            <person name="Anantharaman K."/>
            <person name="Brown C.T."/>
            <person name="Hug L.A."/>
            <person name="Sharon I."/>
            <person name="Castelle C.J."/>
            <person name="Probst A.J."/>
            <person name="Thomas B.C."/>
            <person name="Singh A."/>
            <person name="Wilkins M.J."/>
            <person name="Karaoz U."/>
            <person name="Brodie E.L."/>
            <person name="Williams K.H."/>
            <person name="Hubbard S.S."/>
            <person name="Banfield J.F."/>
        </authorList>
    </citation>
    <scope>NUCLEOTIDE SEQUENCE [LARGE SCALE GENOMIC DNA]</scope>
</reference>
<accession>A0A1F5S4A0</accession>
<comment type="caution">
    <text evidence="2">The sequence shown here is derived from an EMBL/GenBank/DDBJ whole genome shotgun (WGS) entry which is preliminary data.</text>
</comment>